<sequence>MRGLADNASQRNVGWIERAKSMPERISDRYQRLSKRSKTILWAVAALHVVIFAAIAIITPSRIGRWFNEFAVWIRSLGAWGVVVCGLLVVLSSHPPLFGFSASMSLIGFAYGVWPGFLIASIGSLLGGAFAFLSVRTFFPGIIRSHPSWDAFGRVMREKGTILVIMIRYCPMPWAIGNGLFASIESVKFWQVMLADLLILPRLMIPVFIGSRLTSLADPDATHDPVHTWLNVLSIGLSMSFSVGTGIFIYRATLAQMRKLDGEGGERAAEALEELEEGLLAGYSDETGGLEEAEALVVVSPQATGAVESPRLGNGLIKDSAPALQRRTSSQGSSS</sequence>
<evidence type="ECO:0000259" key="12">
    <source>
        <dbReference type="Pfam" id="PF09335"/>
    </source>
</evidence>
<evidence type="ECO:0000256" key="1">
    <source>
        <dbReference type="ARBA" id="ARBA00002978"/>
    </source>
</evidence>
<evidence type="ECO:0000256" key="9">
    <source>
        <dbReference type="ARBA" id="ARBA00023136"/>
    </source>
</evidence>
<comment type="similarity">
    <text evidence="3">Belongs to the TVP38/TMEM64 family.</text>
</comment>
<feature type="transmembrane region" description="Helical" evidence="11">
    <location>
        <begin position="229"/>
        <end position="250"/>
    </location>
</feature>
<dbReference type="PANTHER" id="PTHR47549">
    <property type="entry name" value="GOLGI APPARATUS MEMBRANE PROTEIN TVP38-RELATED"/>
    <property type="match status" value="1"/>
</dbReference>
<reference evidence="13 14" key="1">
    <citation type="submission" date="2018-11" db="EMBL/GenBank/DDBJ databases">
        <title>Genome sequence of Saitozyma podzolica DSM 27192.</title>
        <authorList>
            <person name="Aliyu H."/>
            <person name="Gorte O."/>
            <person name="Ochsenreither K."/>
        </authorList>
    </citation>
    <scope>NUCLEOTIDE SEQUENCE [LARGE SCALE GENOMIC DNA]</scope>
    <source>
        <strain evidence="13 14">DSM 27192</strain>
    </source>
</reference>
<comment type="subcellular location">
    <subcellularLocation>
        <location evidence="2">Golgi apparatus membrane</location>
        <topology evidence="2">Multi-pass membrane protein</topology>
    </subcellularLocation>
</comment>
<protein>
    <recommendedName>
        <fullName evidence="4">Golgi apparatus membrane protein TVP38</fullName>
    </recommendedName>
    <alternativeName>
        <fullName evidence="5">Golgi apparatus membrane protein tvp38</fullName>
    </alternativeName>
</protein>
<feature type="domain" description="VTT" evidence="12">
    <location>
        <begin position="105"/>
        <end position="211"/>
    </location>
</feature>
<keyword evidence="14" id="KW-1185">Reference proteome</keyword>
<gene>
    <name evidence="13" type="primary">TVP38_1</name>
    <name evidence="13" type="ORF">EHS25_000103</name>
</gene>
<keyword evidence="8" id="KW-0333">Golgi apparatus</keyword>
<proteinExistence type="inferred from homology"/>
<evidence type="ECO:0000256" key="4">
    <source>
        <dbReference type="ARBA" id="ARBA00013533"/>
    </source>
</evidence>
<evidence type="ECO:0000313" key="14">
    <source>
        <dbReference type="Proteomes" id="UP000279259"/>
    </source>
</evidence>
<comment type="caution">
    <text evidence="13">The sequence shown here is derived from an EMBL/GenBank/DDBJ whole genome shotgun (WGS) entry which is preliminary data.</text>
</comment>
<evidence type="ECO:0000256" key="10">
    <source>
        <dbReference type="SAM" id="MobiDB-lite"/>
    </source>
</evidence>
<keyword evidence="6 11" id="KW-0812">Transmembrane</keyword>
<evidence type="ECO:0000256" key="7">
    <source>
        <dbReference type="ARBA" id="ARBA00022989"/>
    </source>
</evidence>
<keyword evidence="7 11" id="KW-1133">Transmembrane helix</keyword>
<evidence type="ECO:0000313" key="13">
    <source>
        <dbReference type="EMBL" id="RSH95018.1"/>
    </source>
</evidence>
<comment type="function">
    <text evidence="1">Golgi membrane protein involved in vesicular trafficking and spindle migration.</text>
</comment>
<feature type="transmembrane region" description="Helical" evidence="11">
    <location>
        <begin position="39"/>
        <end position="58"/>
    </location>
</feature>
<dbReference type="GO" id="GO:0000139">
    <property type="term" value="C:Golgi membrane"/>
    <property type="evidence" value="ECO:0007669"/>
    <property type="project" value="UniProtKB-SubCell"/>
</dbReference>
<dbReference type="PANTHER" id="PTHR47549:SF1">
    <property type="entry name" value="GOLGI APPARATUS MEMBRANE PROTEIN TVP38"/>
    <property type="match status" value="1"/>
</dbReference>
<feature type="compositionally biased region" description="Polar residues" evidence="10">
    <location>
        <begin position="326"/>
        <end position="335"/>
    </location>
</feature>
<dbReference type="AlphaFoldDB" id="A0A427YV58"/>
<evidence type="ECO:0000256" key="5">
    <source>
        <dbReference type="ARBA" id="ARBA00020673"/>
    </source>
</evidence>
<name>A0A427YV58_9TREE</name>
<dbReference type="Proteomes" id="UP000279259">
    <property type="component" value="Unassembled WGS sequence"/>
</dbReference>
<evidence type="ECO:0000256" key="3">
    <source>
        <dbReference type="ARBA" id="ARBA00008640"/>
    </source>
</evidence>
<evidence type="ECO:0000256" key="6">
    <source>
        <dbReference type="ARBA" id="ARBA00022692"/>
    </source>
</evidence>
<accession>A0A427YV58</accession>
<evidence type="ECO:0000256" key="2">
    <source>
        <dbReference type="ARBA" id="ARBA00004653"/>
    </source>
</evidence>
<dbReference type="InterPro" id="IPR032816">
    <property type="entry name" value="VTT_dom"/>
</dbReference>
<keyword evidence="9 11" id="KW-0472">Membrane</keyword>
<dbReference type="STRING" id="1890683.A0A427YV58"/>
<evidence type="ECO:0000256" key="11">
    <source>
        <dbReference type="SAM" id="Phobius"/>
    </source>
</evidence>
<dbReference type="InterPro" id="IPR051076">
    <property type="entry name" value="Golgi_membrane_TVP38/TMEM64"/>
</dbReference>
<feature type="region of interest" description="Disordered" evidence="10">
    <location>
        <begin position="309"/>
        <end position="335"/>
    </location>
</feature>
<dbReference type="GO" id="GO:0016192">
    <property type="term" value="P:vesicle-mediated transport"/>
    <property type="evidence" value="ECO:0007669"/>
    <property type="project" value="TreeGrafter"/>
</dbReference>
<dbReference type="Pfam" id="PF09335">
    <property type="entry name" value="VTT_dom"/>
    <property type="match status" value="1"/>
</dbReference>
<feature type="transmembrane region" description="Helical" evidence="11">
    <location>
        <begin position="120"/>
        <end position="139"/>
    </location>
</feature>
<feature type="transmembrane region" description="Helical" evidence="11">
    <location>
        <begin position="70"/>
        <end position="90"/>
    </location>
</feature>
<dbReference type="OrthoDB" id="166803at2759"/>
<dbReference type="EMBL" id="RSCD01000001">
    <property type="protein sequence ID" value="RSH95018.1"/>
    <property type="molecule type" value="Genomic_DNA"/>
</dbReference>
<evidence type="ECO:0000256" key="8">
    <source>
        <dbReference type="ARBA" id="ARBA00023034"/>
    </source>
</evidence>
<dbReference type="GO" id="GO:0000022">
    <property type="term" value="P:mitotic spindle elongation"/>
    <property type="evidence" value="ECO:0007669"/>
    <property type="project" value="TreeGrafter"/>
</dbReference>
<organism evidence="13 14">
    <name type="scientific">Saitozyma podzolica</name>
    <dbReference type="NCBI Taxonomy" id="1890683"/>
    <lineage>
        <taxon>Eukaryota</taxon>
        <taxon>Fungi</taxon>
        <taxon>Dikarya</taxon>
        <taxon>Basidiomycota</taxon>
        <taxon>Agaricomycotina</taxon>
        <taxon>Tremellomycetes</taxon>
        <taxon>Tremellales</taxon>
        <taxon>Trimorphomycetaceae</taxon>
        <taxon>Saitozyma</taxon>
    </lineage>
</organism>